<dbReference type="GO" id="GO:0005769">
    <property type="term" value="C:early endosome"/>
    <property type="evidence" value="ECO:0007669"/>
    <property type="project" value="TreeGrafter"/>
</dbReference>
<dbReference type="PANTHER" id="PTHR11485">
    <property type="entry name" value="TRANSFERRIN"/>
    <property type="match status" value="1"/>
</dbReference>
<organism evidence="2 3">
    <name type="scientific">Coregonus suidteri</name>
    <dbReference type="NCBI Taxonomy" id="861788"/>
    <lineage>
        <taxon>Eukaryota</taxon>
        <taxon>Metazoa</taxon>
        <taxon>Chordata</taxon>
        <taxon>Craniata</taxon>
        <taxon>Vertebrata</taxon>
        <taxon>Euteleostomi</taxon>
        <taxon>Actinopterygii</taxon>
        <taxon>Neopterygii</taxon>
        <taxon>Teleostei</taxon>
        <taxon>Protacanthopterygii</taxon>
        <taxon>Salmoniformes</taxon>
        <taxon>Salmonidae</taxon>
        <taxon>Coregoninae</taxon>
        <taxon>Coregonus</taxon>
    </lineage>
</organism>
<dbReference type="Gene3D" id="3.40.190.10">
    <property type="entry name" value="Periplasmic binding protein-like II"/>
    <property type="match status" value="1"/>
</dbReference>
<dbReference type="Proteomes" id="UP001356427">
    <property type="component" value="Unassembled WGS sequence"/>
</dbReference>
<dbReference type="PANTHER" id="PTHR11485:SF29">
    <property type="entry name" value="TRANSFERRIN 2"/>
    <property type="match status" value="1"/>
</dbReference>
<dbReference type="GO" id="GO:0005886">
    <property type="term" value="C:plasma membrane"/>
    <property type="evidence" value="ECO:0007669"/>
    <property type="project" value="TreeGrafter"/>
</dbReference>
<feature type="domain" description="Transferrin-like" evidence="1">
    <location>
        <begin position="1"/>
        <end position="136"/>
    </location>
</feature>
<dbReference type="GO" id="GO:0055037">
    <property type="term" value="C:recycling endosome"/>
    <property type="evidence" value="ECO:0007669"/>
    <property type="project" value="TreeGrafter"/>
</dbReference>
<dbReference type="GO" id="GO:0006826">
    <property type="term" value="P:iron ion transport"/>
    <property type="evidence" value="ECO:0007669"/>
    <property type="project" value="TreeGrafter"/>
</dbReference>
<dbReference type="Pfam" id="PF00405">
    <property type="entry name" value="Transferrin"/>
    <property type="match status" value="1"/>
</dbReference>
<dbReference type="SMART" id="SM00094">
    <property type="entry name" value="TR_FER"/>
    <property type="match status" value="1"/>
</dbReference>
<sequence>MAGEADAITRDGGDVYTVTAGLNTYYLQPIIAEDYCECWHLTTKFNNGRDWAVAVAKNDTGFGFNNLRGKKSWHTGLDKSAGWNIPIGTLVTVGQINWAGIEDKLVEEVVRFDFMASFAPGTTKGSKGSCPSSAGA</sequence>
<keyword evidence="3" id="KW-1185">Reference proteome</keyword>
<dbReference type="SUPFAM" id="SSF53850">
    <property type="entry name" value="Periplasmic binding protein-like II"/>
    <property type="match status" value="1"/>
</dbReference>
<gene>
    <name evidence="2" type="ORF">J4Q44_G00186210</name>
</gene>
<dbReference type="PROSITE" id="PS51408">
    <property type="entry name" value="TRANSFERRIN_LIKE_4"/>
    <property type="match status" value="1"/>
</dbReference>
<reference evidence="2 3" key="1">
    <citation type="submission" date="2021-04" db="EMBL/GenBank/DDBJ databases">
        <authorList>
            <person name="De Guttry C."/>
            <person name="Zahm M."/>
            <person name="Klopp C."/>
            <person name="Cabau C."/>
            <person name="Louis A."/>
            <person name="Berthelot C."/>
            <person name="Parey E."/>
            <person name="Roest Crollius H."/>
            <person name="Montfort J."/>
            <person name="Robinson-Rechavi M."/>
            <person name="Bucao C."/>
            <person name="Bouchez O."/>
            <person name="Gislard M."/>
            <person name="Lluch J."/>
            <person name="Milhes M."/>
            <person name="Lampietro C."/>
            <person name="Lopez Roques C."/>
            <person name="Donnadieu C."/>
            <person name="Braasch I."/>
            <person name="Desvignes T."/>
            <person name="Postlethwait J."/>
            <person name="Bobe J."/>
            <person name="Wedekind C."/>
            <person name="Guiguen Y."/>
        </authorList>
    </citation>
    <scope>NUCLEOTIDE SEQUENCE [LARGE SCALE GENOMIC DNA]</scope>
    <source>
        <strain evidence="2">Cs_M1</strain>
        <tissue evidence="2">Blood</tissue>
    </source>
</reference>
<dbReference type="GO" id="GO:0005615">
    <property type="term" value="C:extracellular space"/>
    <property type="evidence" value="ECO:0007669"/>
    <property type="project" value="TreeGrafter"/>
</dbReference>
<evidence type="ECO:0000259" key="1">
    <source>
        <dbReference type="PROSITE" id="PS51408"/>
    </source>
</evidence>
<dbReference type="AlphaFoldDB" id="A0AAN8QTI1"/>
<evidence type="ECO:0000313" key="3">
    <source>
        <dbReference type="Proteomes" id="UP001356427"/>
    </source>
</evidence>
<comment type="caution">
    <text evidence="2">The sequence shown here is derived from an EMBL/GenBank/DDBJ whole genome shotgun (WGS) entry which is preliminary data.</text>
</comment>
<dbReference type="InterPro" id="IPR001156">
    <property type="entry name" value="Transferrin-like_dom"/>
</dbReference>
<proteinExistence type="predicted"/>
<evidence type="ECO:0000313" key="2">
    <source>
        <dbReference type="EMBL" id="KAK6310566.1"/>
    </source>
</evidence>
<accession>A0AAN8QTI1</accession>
<name>A0AAN8QTI1_9TELE</name>
<protein>
    <recommendedName>
        <fullName evidence="1">Transferrin-like domain-containing protein</fullName>
    </recommendedName>
</protein>
<dbReference type="EMBL" id="JAGTTL010000016">
    <property type="protein sequence ID" value="KAK6310566.1"/>
    <property type="molecule type" value="Genomic_DNA"/>
</dbReference>
<dbReference type="PRINTS" id="PR00422">
    <property type="entry name" value="TRANSFERRIN"/>
</dbReference>